<comment type="caution">
    <text evidence="2">The sequence shown here is derived from an EMBL/GenBank/DDBJ whole genome shotgun (WGS) entry which is preliminary data.</text>
</comment>
<feature type="domain" description="LysR substrate-binding" evidence="1">
    <location>
        <begin position="115"/>
        <end position="194"/>
    </location>
</feature>
<dbReference type="Proteomes" id="UP000272888">
    <property type="component" value="Unassembled WGS sequence"/>
</dbReference>
<name>A0A3A8PLJ4_9BACT</name>
<evidence type="ECO:0000313" key="3">
    <source>
        <dbReference type="Proteomes" id="UP000272888"/>
    </source>
</evidence>
<evidence type="ECO:0000313" key="2">
    <source>
        <dbReference type="EMBL" id="RKH55541.1"/>
    </source>
</evidence>
<dbReference type="Gene3D" id="3.40.190.290">
    <property type="match status" value="1"/>
</dbReference>
<dbReference type="InterPro" id="IPR005119">
    <property type="entry name" value="LysR_subst-bd"/>
</dbReference>
<dbReference type="EMBL" id="RAWB01000248">
    <property type="protein sequence ID" value="RKH55541.1"/>
    <property type="molecule type" value="Genomic_DNA"/>
</dbReference>
<reference evidence="3" key="1">
    <citation type="submission" date="2018-09" db="EMBL/GenBank/DDBJ databases">
        <authorList>
            <person name="Livingstone P.G."/>
            <person name="Whitworth D.E."/>
        </authorList>
    </citation>
    <scope>NUCLEOTIDE SEQUENCE [LARGE SCALE GENOMIC DNA]</scope>
    <source>
        <strain evidence="3">CA051B</strain>
    </source>
</reference>
<dbReference type="SUPFAM" id="SSF53850">
    <property type="entry name" value="Periplasmic binding protein-like II"/>
    <property type="match status" value="1"/>
</dbReference>
<protein>
    <recommendedName>
        <fullName evidence="1">LysR substrate-binding domain-containing protein</fullName>
    </recommendedName>
</protein>
<evidence type="ECO:0000259" key="1">
    <source>
        <dbReference type="Pfam" id="PF03466"/>
    </source>
</evidence>
<dbReference type="Pfam" id="PF03466">
    <property type="entry name" value="LysR_substrate"/>
    <property type="match status" value="1"/>
</dbReference>
<sequence length="200" mass="21758">MIASSPHDRQRVTAIARGAHKALEFLCRQSGRYTTDSCLAALRISMEVEDQLLPAGGFPLGQTVGDMQEGGFRANQIGAARHARRASGRQTKCADIPRWYSLAADVGAASRLTWRVPARGGVTTSDELTSVRLATEGLGLAYAFEPTAQEELRTGQLVRVLEEYAPGVPGLFLYFPSRAQRSGPLRLFIEVAKELTVKKV</sequence>
<keyword evidence="3" id="KW-1185">Reference proteome</keyword>
<gene>
    <name evidence="2" type="ORF">D7V93_22575</name>
</gene>
<accession>A0A3A8PLJ4</accession>
<dbReference type="AlphaFoldDB" id="A0A3A8PLJ4"/>
<organism evidence="2 3">
    <name type="scientific">Corallococcus llansteffanensis</name>
    <dbReference type="NCBI Taxonomy" id="2316731"/>
    <lineage>
        <taxon>Bacteria</taxon>
        <taxon>Pseudomonadati</taxon>
        <taxon>Myxococcota</taxon>
        <taxon>Myxococcia</taxon>
        <taxon>Myxococcales</taxon>
        <taxon>Cystobacterineae</taxon>
        <taxon>Myxococcaceae</taxon>
        <taxon>Corallococcus</taxon>
    </lineage>
</organism>
<proteinExistence type="predicted"/>